<organism evidence="4 5">
    <name type="scientific">Epilithonimonas ginsengisoli</name>
    <dbReference type="NCBI Taxonomy" id="1245592"/>
    <lineage>
        <taxon>Bacteria</taxon>
        <taxon>Pseudomonadati</taxon>
        <taxon>Bacteroidota</taxon>
        <taxon>Flavobacteriia</taxon>
        <taxon>Flavobacteriales</taxon>
        <taxon>Weeksellaceae</taxon>
        <taxon>Chryseobacterium group</taxon>
        <taxon>Epilithonimonas</taxon>
    </lineage>
</organism>
<dbReference type="SMART" id="SM00342">
    <property type="entry name" value="HTH_ARAC"/>
    <property type="match status" value="1"/>
</dbReference>
<comment type="caution">
    <text evidence="4">The sequence shown here is derived from an EMBL/GenBank/DDBJ whole genome shotgun (WGS) entry which is preliminary data.</text>
</comment>
<evidence type="ECO:0000313" key="5">
    <source>
        <dbReference type="Proteomes" id="UP001204439"/>
    </source>
</evidence>
<protein>
    <submittedName>
        <fullName evidence="4">AraC family transcriptional regulator</fullName>
    </submittedName>
</protein>
<sequence length="221" mass="25278">MEEKGKLQTANTWGGFLIAFLVITAGILSYILLKRHKKEKSSLDNYRVLQQKLRTHNYVSATDSNTVAPPIAQTETNEDKKTHITEAIKQDLLQKLKKFEDKKQFTQKGLTIQKLAVQLDTNSNYLSDVINEQKGMNFNRYLGDLRIRHITTLLFEKNMYLNYTIDSLAKECGIASRQNFSDLFHEINGIRPTDFIRKRKKEIDGGDSSSLGNISGLFSEN</sequence>
<evidence type="ECO:0000256" key="1">
    <source>
        <dbReference type="ARBA" id="ARBA00023125"/>
    </source>
</evidence>
<proteinExistence type="predicted"/>
<evidence type="ECO:0000313" key="4">
    <source>
        <dbReference type="EMBL" id="MDW8548349.1"/>
    </source>
</evidence>
<dbReference type="PANTHER" id="PTHR43280">
    <property type="entry name" value="ARAC-FAMILY TRANSCRIPTIONAL REGULATOR"/>
    <property type="match status" value="1"/>
</dbReference>
<keyword evidence="5" id="KW-1185">Reference proteome</keyword>
<reference evidence="4 5" key="1">
    <citation type="submission" date="2023-11" db="EMBL/GenBank/DDBJ databases">
        <title>First isolation, identification, and characterization of non-pathogenic Epilithonimonas ginsengisoli isolated from diseased farmed rainbow trout (Oncorhynchus mykiss) in Chile.</title>
        <authorList>
            <person name="Miranda C.D."/>
            <person name="Irgang R."/>
            <person name="Concha C."/>
            <person name="Rojas R."/>
            <person name="Avendano R."/>
        </authorList>
    </citation>
    <scope>NUCLEOTIDE SEQUENCE [LARGE SCALE GENOMIC DNA]</scope>
    <source>
        <strain evidence="4 5">FP99</strain>
    </source>
</reference>
<dbReference type="Pfam" id="PF12833">
    <property type="entry name" value="HTH_18"/>
    <property type="match status" value="1"/>
</dbReference>
<dbReference type="PROSITE" id="PS01124">
    <property type="entry name" value="HTH_ARAC_FAMILY_2"/>
    <property type="match status" value="1"/>
</dbReference>
<dbReference type="InterPro" id="IPR018060">
    <property type="entry name" value="HTH_AraC"/>
</dbReference>
<dbReference type="Proteomes" id="UP001204439">
    <property type="component" value="Unassembled WGS sequence"/>
</dbReference>
<dbReference type="EMBL" id="JAMXLT020000007">
    <property type="protein sequence ID" value="MDW8548349.1"/>
    <property type="molecule type" value="Genomic_DNA"/>
</dbReference>
<keyword evidence="1" id="KW-0238">DNA-binding</keyword>
<accession>A0ABU4JFE9</accession>
<evidence type="ECO:0000259" key="3">
    <source>
        <dbReference type="PROSITE" id="PS01124"/>
    </source>
</evidence>
<dbReference type="PANTHER" id="PTHR43280:SF29">
    <property type="entry name" value="ARAC-FAMILY TRANSCRIPTIONAL REGULATOR"/>
    <property type="match status" value="1"/>
</dbReference>
<gene>
    <name evidence="4" type="ORF">NG800_005475</name>
</gene>
<feature type="transmembrane region" description="Helical" evidence="2">
    <location>
        <begin position="12"/>
        <end position="33"/>
    </location>
</feature>
<dbReference type="Gene3D" id="1.10.10.60">
    <property type="entry name" value="Homeodomain-like"/>
    <property type="match status" value="2"/>
</dbReference>
<feature type="domain" description="HTH araC/xylS-type" evidence="3">
    <location>
        <begin position="90"/>
        <end position="198"/>
    </location>
</feature>
<keyword evidence="2" id="KW-1133">Transmembrane helix</keyword>
<keyword evidence="2" id="KW-0812">Transmembrane</keyword>
<name>A0ABU4JFE9_9FLAO</name>
<evidence type="ECO:0000256" key="2">
    <source>
        <dbReference type="SAM" id="Phobius"/>
    </source>
</evidence>
<keyword evidence="2" id="KW-0472">Membrane</keyword>